<dbReference type="PANTHER" id="PTHR31683">
    <property type="entry name" value="PECTATE LYASE 18-RELATED"/>
    <property type="match status" value="1"/>
</dbReference>
<evidence type="ECO:0000313" key="14">
    <source>
        <dbReference type="Proteomes" id="UP000700596"/>
    </source>
</evidence>
<evidence type="ECO:0000313" key="13">
    <source>
        <dbReference type="EMBL" id="KAH7118710.1"/>
    </source>
</evidence>
<comment type="subcellular location">
    <subcellularLocation>
        <location evidence="9">Secreted</location>
    </subcellularLocation>
</comment>
<sequence length="472" mass="48361">MRFESLFLLAAAASVSAQSVVGTAYGFAKGVTGGGSAKAVTPTTNDELAKYLADSEPRVILLTKTFDFTGTTATGAGCDRKSCSAASGSGQWYLGDLSCGGSDNVATSSIKYDTAGPKALPVQSNKSVIGVGGKGVLKGKGLSVQKNAKNVIIQGITFTTINPSVVWGGDALDLQGGNDGVWIDHNKFELVGRMFIVSHYAASRLTVSNNEFNGKTSWSASCNGNHYWTMMFYGDGDKVTLDRNYFHDVAGRAPKLGQDGTKGLFHATNNLFSNMKGHAFDVYEGASALIEGNAFESVAQPSTDKASKISTFITNAGSACSSALGRACLANSVDAASGKLGSGSSTGFISQIKANDVTTIATNKVSAHVKANAGPANLGSAAVVVEAEAPKPTPTTKPATPAAATTTKADVVSSATSTPASAPPASGSATGAKLWAQCGGEGWTGPKTCAQGICVKSNNWYSQCLTSSKFRL</sequence>
<evidence type="ECO:0000256" key="6">
    <source>
        <dbReference type="ARBA" id="ARBA00036818"/>
    </source>
</evidence>
<dbReference type="InterPro" id="IPR002022">
    <property type="entry name" value="Pec_lyase"/>
</dbReference>
<dbReference type="PROSITE" id="PS00562">
    <property type="entry name" value="CBM1_1"/>
    <property type="match status" value="1"/>
</dbReference>
<evidence type="ECO:0000256" key="7">
    <source>
        <dbReference type="ARBA" id="ARBA00037631"/>
    </source>
</evidence>
<feature type="chain" id="PRO_5040304930" description="pectin lyase" evidence="11">
    <location>
        <begin position="18"/>
        <end position="472"/>
    </location>
</feature>
<evidence type="ECO:0000256" key="9">
    <source>
        <dbReference type="RuleBase" id="RU361173"/>
    </source>
</evidence>
<feature type="region of interest" description="Disordered" evidence="10">
    <location>
        <begin position="389"/>
        <end position="431"/>
    </location>
</feature>
<keyword evidence="3" id="KW-1015">Disulfide bond</keyword>
<feature type="domain" description="CBM1" evidence="12">
    <location>
        <begin position="430"/>
        <end position="465"/>
    </location>
</feature>
<comment type="catalytic activity">
    <reaction evidence="6">
        <text>Eliminative cleavage of (1-&gt;4)-alpha-D-galacturonan methyl ester to give oligosaccharides with 4-deoxy-6-O-methyl-alpha-D-galact-4-enuronosyl groups at their non-reducing ends.</text>
        <dbReference type="EC" id="4.2.2.10"/>
    </reaction>
</comment>
<keyword evidence="9" id="KW-0624">Polysaccharide degradation</keyword>
<dbReference type="AlphaFoldDB" id="A0A9P9DDW2"/>
<dbReference type="InterPro" id="IPR035971">
    <property type="entry name" value="CBD_sf"/>
</dbReference>
<dbReference type="PROSITE" id="PS51164">
    <property type="entry name" value="CBM1_2"/>
    <property type="match status" value="1"/>
</dbReference>
<accession>A0A9P9DDW2</accession>
<reference evidence="13" key="1">
    <citation type="journal article" date="2021" name="Nat. Commun.">
        <title>Genetic determinants of endophytism in the Arabidopsis root mycobiome.</title>
        <authorList>
            <person name="Mesny F."/>
            <person name="Miyauchi S."/>
            <person name="Thiergart T."/>
            <person name="Pickel B."/>
            <person name="Atanasova L."/>
            <person name="Karlsson M."/>
            <person name="Huettel B."/>
            <person name="Barry K.W."/>
            <person name="Haridas S."/>
            <person name="Chen C."/>
            <person name="Bauer D."/>
            <person name="Andreopoulos W."/>
            <person name="Pangilinan J."/>
            <person name="LaButti K."/>
            <person name="Riley R."/>
            <person name="Lipzen A."/>
            <person name="Clum A."/>
            <person name="Drula E."/>
            <person name="Henrissat B."/>
            <person name="Kohler A."/>
            <person name="Grigoriev I.V."/>
            <person name="Martin F.M."/>
            <person name="Hacquard S."/>
        </authorList>
    </citation>
    <scope>NUCLEOTIDE SEQUENCE</scope>
    <source>
        <strain evidence="13">MPI-CAGE-CH-0243</strain>
    </source>
</reference>
<dbReference type="PANTHER" id="PTHR31683:SF67">
    <property type="entry name" value="PECTIN LYASE F-RELATED"/>
    <property type="match status" value="1"/>
</dbReference>
<keyword evidence="9" id="KW-0119">Carbohydrate metabolism</keyword>
<keyword evidence="4" id="KW-0325">Glycoprotein</keyword>
<dbReference type="InterPro" id="IPR012334">
    <property type="entry name" value="Pectin_lyas_fold"/>
</dbReference>
<dbReference type="Gene3D" id="2.160.20.10">
    <property type="entry name" value="Single-stranded right-handed beta-helix, Pectin lyase-like"/>
    <property type="match status" value="1"/>
</dbReference>
<evidence type="ECO:0000256" key="1">
    <source>
        <dbReference type="ARBA" id="ARBA00010980"/>
    </source>
</evidence>
<comment type="caution">
    <text evidence="13">The sequence shown here is derived from an EMBL/GenBank/DDBJ whole genome shotgun (WGS) entry which is preliminary data.</text>
</comment>
<feature type="compositionally biased region" description="Low complexity" evidence="10">
    <location>
        <begin position="394"/>
        <end position="431"/>
    </location>
</feature>
<proteinExistence type="inferred from homology"/>
<evidence type="ECO:0000256" key="3">
    <source>
        <dbReference type="ARBA" id="ARBA00023157"/>
    </source>
</evidence>
<comment type="similarity">
    <text evidence="1 9">Belongs to the polysaccharide lyase 1 family.</text>
</comment>
<dbReference type="OrthoDB" id="1637350at2759"/>
<feature type="signal peptide" evidence="11">
    <location>
        <begin position="1"/>
        <end position="17"/>
    </location>
</feature>
<dbReference type="Pfam" id="PF00734">
    <property type="entry name" value="CBM_1"/>
    <property type="match status" value="1"/>
</dbReference>
<dbReference type="GO" id="GO:0000272">
    <property type="term" value="P:polysaccharide catabolic process"/>
    <property type="evidence" value="ECO:0007669"/>
    <property type="project" value="UniProtKB-KW"/>
</dbReference>
<dbReference type="Pfam" id="PF00544">
    <property type="entry name" value="Pectate_lyase_4"/>
    <property type="match status" value="1"/>
</dbReference>
<dbReference type="Proteomes" id="UP000700596">
    <property type="component" value="Unassembled WGS sequence"/>
</dbReference>
<dbReference type="GO" id="GO:0030248">
    <property type="term" value="F:cellulose binding"/>
    <property type="evidence" value="ECO:0007669"/>
    <property type="project" value="InterPro"/>
</dbReference>
<dbReference type="GO" id="GO:0030570">
    <property type="term" value="F:pectate lyase activity"/>
    <property type="evidence" value="ECO:0007669"/>
    <property type="project" value="InterPro"/>
</dbReference>
<keyword evidence="2 11" id="KW-0732">Signal</keyword>
<evidence type="ECO:0000256" key="8">
    <source>
        <dbReference type="ARBA" id="ARBA00039082"/>
    </source>
</evidence>
<dbReference type="GO" id="GO:0005576">
    <property type="term" value="C:extracellular region"/>
    <property type="evidence" value="ECO:0007669"/>
    <property type="project" value="UniProtKB-SubCell"/>
</dbReference>
<organism evidence="13 14">
    <name type="scientific">Dendryphion nanum</name>
    <dbReference type="NCBI Taxonomy" id="256645"/>
    <lineage>
        <taxon>Eukaryota</taxon>
        <taxon>Fungi</taxon>
        <taxon>Dikarya</taxon>
        <taxon>Ascomycota</taxon>
        <taxon>Pezizomycotina</taxon>
        <taxon>Dothideomycetes</taxon>
        <taxon>Pleosporomycetidae</taxon>
        <taxon>Pleosporales</taxon>
        <taxon>Torulaceae</taxon>
        <taxon>Dendryphion</taxon>
    </lineage>
</organism>
<keyword evidence="14" id="KW-1185">Reference proteome</keyword>
<evidence type="ECO:0000256" key="2">
    <source>
        <dbReference type="ARBA" id="ARBA00022729"/>
    </source>
</evidence>
<name>A0A9P9DDW2_9PLEO</name>
<evidence type="ECO:0000256" key="5">
    <source>
        <dbReference type="ARBA" id="ARBA00023239"/>
    </source>
</evidence>
<keyword evidence="9" id="KW-0964">Secreted</keyword>
<dbReference type="EC" id="4.2.2.10" evidence="8"/>
<evidence type="ECO:0000259" key="12">
    <source>
        <dbReference type="PROSITE" id="PS51164"/>
    </source>
</evidence>
<keyword evidence="5 9" id="KW-0456">Lyase</keyword>
<gene>
    <name evidence="13" type="ORF">B0J11DRAFT_535098</name>
</gene>
<evidence type="ECO:0000256" key="4">
    <source>
        <dbReference type="ARBA" id="ARBA00023180"/>
    </source>
</evidence>
<dbReference type="SUPFAM" id="SSF57180">
    <property type="entry name" value="Cellulose-binding domain"/>
    <property type="match status" value="1"/>
</dbReference>
<dbReference type="SUPFAM" id="SSF51126">
    <property type="entry name" value="Pectin lyase-like"/>
    <property type="match status" value="1"/>
</dbReference>
<evidence type="ECO:0000256" key="10">
    <source>
        <dbReference type="SAM" id="MobiDB-lite"/>
    </source>
</evidence>
<comment type="function">
    <text evidence="7">Pectinolytic enzymes consist of four classes of enzymes: pectin lyase, polygalacturonase, pectin methylesterase and rhamnogalacturonase. Among pectinolytic enzymes, pectin lyase is the most important in depolymerization of pectin, since it cleaves internal glycosidic bonds of highly methylated pectins.</text>
</comment>
<protein>
    <recommendedName>
        <fullName evidence="8">pectin lyase</fullName>
        <ecNumber evidence="8">4.2.2.10</ecNumber>
    </recommendedName>
</protein>
<dbReference type="SMART" id="SM00236">
    <property type="entry name" value="fCBD"/>
    <property type="match status" value="1"/>
</dbReference>
<evidence type="ECO:0000256" key="11">
    <source>
        <dbReference type="SAM" id="SignalP"/>
    </source>
</evidence>
<dbReference type="InterPro" id="IPR045032">
    <property type="entry name" value="PEL"/>
</dbReference>
<dbReference type="InterPro" id="IPR000254">
    <property type="entry name" value="CBD"/>
</dbReference>
<dbReference type="EMBL" id="JAGMWT010000012">
    <property type="protein sequence ID" value="KAH7118710.1"/>
    <property type="molecule type" value="Genomic_DNA"/>
</dbReference>
<dbReference type="SMART" id="SM00656">
    <property type="entry name" value="Amb_all"/>
    <property type="match status" value="1"/>
</dbReference>
<dbReference type="GO" id="GO:0047490">
    <property type="term" value="F:pectin lyase activity"/>
    <property type="evidence" value="ECO:0007669"/>
    <property type="project" value="UniProtKB-EC"/>
</dbReference>
<dbReference type="InterPro" id="IPR011050">
    <property type="entry name" value="Pectin_lyase_fold/virulence"/>
</dbReference>